<name>A0A0F6ZNF3_9VIRU</name>
<dbReference type="GeneID" id="80549684"/>
<reference evidence="1 2" key="1">
    <citation type="journal article" date="2015" name="J. Gen. Virol.">
        <title>Characterization of the Punta Toro species complex (genus Phlebovirus, family Bunyaviridae).</title>
        <authorList>
            <person name="Palacios G."/>
            <person name="Wiley M.R."/>
            <person name="Travassos da Rosa A.P."/>
            <person name="Guzman H."/>
            <person name="Quiroz E."/>
            <person name="Savji N."/>
            <person name="Carrera J.P."/>
            <person name="Bussetti A.V."/>
            <person name="Ladner J.T."/>
            <person name="Lipkin W.I."/>
            <person name="Tesh R.B."/>
        </authorList>
    </citation>
    <scope>NUCLEOTIDE SEQUENCE [LARGE SCALE GENOMIC DNA]</scope>
    <source>
        <strain evidence="1 2">VP-334K</strain>
    </source>
</reference>
<keyword evidence="2" id="KW-1185">Reference proteome</keyword>
<dbReference type="RefSeq" id="YP_010839732.1">
    <property type="nucleotide sequence ID" value="NC_078076.1"/>
</dbReference>
<dbReference type="KEGG" id="vg:80549684"/>
<proteinExistence type="predicted"/>
<dbReference type="InterPro" id="IPR039434">
    <property type="entry name" value="NSs-like"/>
</dbReference>
<evidence type="ECO:0000313" key="1">
    <source>
        <dbReference type="EMBL" id="AKF42391.1"/>
    </source>
</evidence>
<protein>
    <submittedName>
        <fullName evidence="1">NS protein</fullName>
    </submittedName>
</protein>
<dbReference type="Pfam" id="PF11073">
    <property type="entry name" value="NSs"/>
    <property type="match status" value="1"/>
</dbReference>
<evidence type="ECO:0000313" key="2">
    <source>
        <dbReference type="Proteomes" id="UP000138368"/>
    </source>
</evidence>
<accession>A0A0F6ZNF3</accession>
<dbReference type="EMBL" id="KP272042">
    <property type="protein sequence ID" value="AKF42391.1"/>
    <property type="molecule type" value="Genomic_RNA"/>
</dbReference>
<sequence>MYKNNNYALQIPCISSSVGPLSRQSVQYIPFNKQYHCPVSNYRGLEVPVHNLKQSSDVKSKLSGFFKDYQIPHMWGSSYSQVTQYSPVFFDVTIERISELSIETCLRWCEPNIKKALSWPLGYPSLKFFYHSNIDSYSLNWCKKCDFATQLLRIGGGLGLDDSLFFTYSKILSELSLRQIPSEVFSGYNISKEIAYVQILRMLTALEFDLSDDCCQSPLFHILLSQKTVISDQILGNKKWKKVVRDNQIQSLPNGGEGFVRDED</sequence>
<organism evidence="1 2">
    <name type="scientific">Campana virus</name>
    <dbReference type="NCBI Taxonomy" id="1649830"/>
    <lineage>
        <taxon>Viruses</taxon>
        <taxon>Riboviria</taxon>
        <taxon>Orthornavirae</taxon>
        <taxon>Negarnaviricota</taxon>
        <taxon>Polyploviricotina</taxon>
        <taxon>Bunyaviricetes</taxon>
        <taxon>Hareavirales</taxon>
        <taxon>Phenuiviridae</taxon>
        <taxon>Phlebovirus</taxon>
        <taxon>Phlebovirus campanaense</taxon>
    </lineage>
</organism>
<dbReference type="Proteomes" id="UP000138368">
    <property type="component" value="Genome"/>
</dbReference>